<dbReference type="SUPFAM" id="SSF82185">
    <property type="entry name" value="Histone H3 K4-specific methyltransferase SET7/9 N-terminal domain"/>
    <property type="match status" value="1"/>
</dbReference>
<name>A0A1Z5KDM9_FISSO</name>
<evidence type="ECO:0000313" key="1">
    <source>
        <dbReference type="EMBL" id="GAX24068.1"/>
    </source>
</evidence>
<keyword evidence="2" id="KW-1185">Reference proteome</keyword>
<proteinExistence type="predicted"/>
<comment type="caution">
    <text evidence="1">The sequence shown here is derived from an EMBL/GenBank/DDBJ whole genome shotgun (WGS) entry which is preliminary data.</text>
</comment>
<sequence length="375" mass="43185">MSTSPWMTLQEARDASFGKVAWWNLPTPDGERNTVSSDQQQQPVWKGVTGTMYLGGWKSGKWDGPGVFYFPDGCVLSGRWEDGRLLGKALHVLLPESPCWRENHWPRSCLLDAVTQRPLPFVYVGCYAHFRMNDEDAIVILKDGTARRGPWQDNRPVGNWWKDHAVMESISWEQMSQLLAFKEEEPIISSLSPVACPPAVSTCVSDESILSSSSTILKPDDSSSSWPEEWDGQRDAERAIGEWLTQWLAPDANPHEMQYYASRFYHDGFHSVTWIQQHCSTADVRSWMKKAHVRRIVPHLIAEQRVHTIAVWLHKIVLGSHVHEWEVYEYAMQLVDEGLLSIADIREFCTPEDVQTFDWMKPFHKRRLMAHLEHC</sequence>
<gene>
    <name evidence="1" type="ORF">FisN_9Hh318</name>
</gene>
<dbReference type="AlphaFoldDB" id="A0A1Z5KDM9"/>
<dbReference type="EMBL" id="BDSP01000206">
    <property type="protein sequence ID" value="GAX24068.1"/>
    <property type="molecule type" value="Genomic_DNA"/>
</dbReference>
<dbReference type="Gene3D" id="2.20.110.10">
    <property type="entry name" value="Histone H3 K4-specific methyltransferase SET7/9 N-terminal domain"/>
    <property type="match status" value="1"/>
</dbReference>
<dbReference type="Proteomes" id="UP000198406">
    <property type="component" value="Unassembled WGS sequence"/>
</dbReference>
<accession>A0A1Z5KDM9</accession>
<dbReference type="OrthoDB" id="57303at2759"/>
<protein>
    <recommendedName>
        <fullName evidence="3">MORN repeat-containing protein 5</fullName>
    </recommendedName>
</protein>
<evidence type="ECO:0000313" key="2">
    <source>
        <dbReference type="Proteomes" id="UP000198406"/>
    </source>
</evidence>
<organism evidence="1 2">
    <name type="scientific">Fistulifera solaris</name>
    <name type="common">Oleaginous diatom</name>
    <dbReference type="NCBI Taxonomy" id="1519565"/>
    <lineage>
        <taxon>Eukaryota</taxon>
        <taxon>Sar</taxon>
        <taxon>Stramenopiles</taxon>
        <taxon>Ochrophyta</taxon>
        <taxon>Bacillariophyta</taxon>
        <taxon>Bacillariophyceae</taxon>
        <taxon>Bacillariophycidae</taxon>
        <taxon>Naviculales</taxon>
        <taxon>Naviculaceae</taxon>
        <taxon>Fistulifera</taxon>
    </lineage>
</organism>
<evidence type="ECO:0008006" key="3">
    <source>
        <dbReference type="Google" id="ProtNLM"/>
    </source>
</evidence>
<dbReference type="InParanoid" id="A0A1Z5KDM9"/>
<reference evidence="1 2" key="1">
    <citation type="journal article" date="2015" name="Plant Cell">
        <title>Oil accumulation by the oleaginous diatom Fistulifera solaris as revealed by the genome and transcriptome.</title>
        <authorList>
            <person name="Tanaka T."/>
            <person name="Maeda Y."/>
            <person name="Veluchamy A."/>
            <person name="Tanaka M."/>
            <person name="Abida H."/>
            <person name="Marechal E."/>
            <person name="Bowler C."/>
            <person name="Muto M."/>
            <person name="Sunaga Y."/>
            <person name="Tanaka M."/>
            <person name="Yoshino T."/>
            <person name="Taniguchi T."/>
            <person name="Fukuda Y."/>
            <person name="Nemoto M."/>
            <person name="Matsumoto M."/>
            <person name="Wong P.S."/>
            <person name="Aburatani S."/>
            <person name="Fujibuchi W."/>
        </authorList>
    </citation>
    <scope>NUCLEOTIDE SEQUENCE [LARGE SCALE GENOMIC DNA]</scope>
    <source>
        <strain evidence="1 2">JPCC DA0580</strain>
    </source>
</reference>